<dbReference type="RefSeq" id="WP_043524160.1">
    <property type="nucleotide sequence ID" value="NZ_BAABKU010000015.1"/>
</dbReference>
<dbReference type="InterPro" id="IPR023606">
    <property type="entry name" value="CoA-Trfase_III_dom_1_sf"/>
</dbReference>
<dbReference type="Gene3D" id="3.30.1540.10">
    <property type="entry name" value="formyl-coa transferase, domain 3"/>
    <property type="match status" value="1"/>
</dbReference>
<accession>A0A0A6XBX0</accession>
<comment type="caution">
    <text evidence="3">The sequence shown here is derived from an EMBL/GenBank/DDBJ whole genome shotgun (WGS) entry which is preliminary data.</text>
</comment>
<gene>
    <name evidence="3" type="ORF">MB27_10475</name>
</gene>
<dbReference type="InterPro" id="IPR044855">
    <property type="entry name" value="CoA-Trfase_III_dom3_sf"/>
</dbReference>
<dbReference type="PANTHER" id="PTHR48207">
    <property type="entry name" value="SUCCINATE--HYDROXYMETHYLGLUTARATE COA-TRANSFERASE"/>
    <property type="match status" value="1"/>
</dbReference>
<feature type="region of interest" description="Disordered" evidence="2">
    <location>
        <begin position="349"/>
        <end position="387"/>
    </location>
</feature>
<evidence type="ECO:0000256" key="1">
    <source>
        <dbReference type="ARBA" id="ARBA00022679"/>
    </source>
</evidence>
<evidence type="ECO:0000256" key="2">
    <source>
        <dbReference type="SAM" id="MobiDB-lite"/>
    </source>
</evidence>
<dbReference type="EMBL" id="JRTT01000010">
    <property type="protein sequence ID" value="KHD77612.1"/>
    <property type="molecule type" value="Genomic_DNA"/>
</dbReference>
<dbReference type="SUPFAM" id="SSF89796">
    <property type="entry name" value="CoA-transferase family III (CaiB/BaiF)"/>
    <property type="match status" value="1"/>
</dbReference>
<dbReference type="STRING" id="1869.MB27_10475"/>
<dbReference type="OrthoDB" id="9797653at2"/>
<feature type="compositionally biased region" description="Pro residues" evidence="2">
    <location>
        <begin position="378"/>
        <end position="387"/>
    </location>
</feature>
<dbReference type="InterPro" id="IPR003673">
    <property type="entry name" value="CoA-Trfase_fam_III"/>
</dbReference>
<keyword evidence="1" id="KW-0808">Transferase</keyword>
<evidence type="ECO:0000313" key="3">
    <source>
        <dbReference type="EMBL" id="KHD77612.1"/>
    </source>
</evidence>
<protein>
    <submittedName>
        <fullName evidence="3">Carnitine dehydratase</fullName>
    </submittedName>
</protein>
<dbReference type="InterPro" id="IPR050483">
    <property type="entry name" value="CoA-transferase_III_domain"/>
</dbReference>
<reference evidence="3 4" key="1">
    <citation type="submission" date="2014-10" db="EMBL/GenBank/DDBJ databases">
        <title>Draft genome sequence of Actinoplanes utahensis NRRL 12052.</title>
        <authorList>
            <person name="Velasco-Bucheli B."/>
            <person name="del Cerro C."/>
            <person name="Hormigo D."/>
            <person name="Garcia J.L."/>
            <person name="Acebal C."/>
            <person name="Arroyo M."/>
            <person name="de la Mata I."/>
        </authorList>
    </citation>
    <scope>NUCLEOTIDE SEQUENCE [LARGE SCALE GENOMIC DNA]</scope>
    <source>
        <strain evidence="3 4">NRRL 12052</strain>
    </source>
</reference>
<dbReference type="Proteomes" id="UP000054537">
    <property type="component" value="Unassembled WGS sequence"/>
</dbReference>
<keyword evidence="4" id="KW-1185">Reference proteome</keyword>
<dbReference type="PANTHER" id="PTHR48207:SF3">
    <property type="entry name" value="SUCCINATE--HYDROXYMETHYLGLUTARATE COA-TRANSFERASE"/>
    <property type="match status" value="1"/>
</dbReference>
<evidence type="ECO:0000313" key="4">
    <source>
        <dbReference type="Proteomes" id="UP000054537"/>
    </source>
</evidence>
<dbReference type="AlphaFoldDB" id="A0A0A6XBX0"/>
<dbReference type="Pfam" id="PF02515">
    <property type="entry name" value="CoA_transf_3"/>
    <property type="match status" value="1"/>
</dbReference>
<dbReference type="GO" id="GO:0008410">
    <property type="term" value="F:CoA-transferase activity"/>
    <property type="evidence" value="ECO:0007669"/>
    <property type="project" value="TreeGrafter"/>
</dbReference>
<name>A0A0A6XBX0_ACTUT</name>
<dbReference type="eggNOG" id="COG1804">
    <property type="taxonomic scope" value="Bacteria"/>
</dbReference>
<proteinExistence type="predicted"/>
<dbReference type="Gene3D" id="3.40.50.10540">
    <property type="entry name" value="Crotonobetainyl-coa:carnitine coa-transferase, domain 1"/>
    <property type="match status" value="1"/>
</dbReference>
<organism evidence="3 4">
    <name type="scientific">Actinoplanes utahensis</name>
    <dbReference type="NCBI Taxonomy" id="1869"/>
    <lineage>
        <taxon>Bacteria</taxon>
        <taxon>Bacillati</taxon>
        <taxon>Actinomycetota</taxon>
        <taxon>Actinomycetes</taxon>
        <taxon>Micromonosporales</taxon>
        <taxon>Micromonosporaceae</taxon>
        <taxon>Actinoplanes</taxon>
    </lineage>
</organism>
<sequence length="387" mass="39967">MTAPLDGLLVADFSRVLAGPLATMTLADLGATVVKVERPGSGDDTRGWGPPWTAGSSAYFDGLNRGKYSLALDLSRPDDRDAARELAARADVLIHNLRPAGMDSFGLGYDTVSAINPAVVYCTVTGFGPDTDLPGYDFVVQAVGGLMSITGDPGGEPTKVGVALVDVLTAKDATIGILAALHRRARTGQGDHVQVNLLSSLLGGLVNQAADFLTTGVAPARMGNRHPSIAPYETLRCADAPIAVACGNDRQFTRLCTEIGVPGLAADPRFATNADRVAHRAALVTALEQALAADTAARWEQRLTAAGVPAGLVGDIGDAIAHATAHGLDPLVTLPSGDSQIRHPITYTRASTAPPSSPPALGEHTPAVRGWLTRPAGTPLPHPGRSS</sequence>